<evidence type="ECO:0000313" key="1">
    <source>
        <dbReference type="EMBL" id="KAJ0018228.1"/>
    </source>
</evidence>
<sequence length="791" mass="88179">MMFFKNLLVWILTLSCVVKQLFVAAKLPQAEVDVLNQIVKTMGATNWTFDADTACELHEKSDVTELTRNISCILGPDNSTHHISVIEFKRCSLSGVLPPELNQLPNISKVNFAYNYLNGSIPVEWASMQLTFISLNGNRLSGNIPSHLGNIISLTYLSIQANQFSGTVPTQLGKLVNLETLRLSSNRLTGNLPTEFAELKNLTDFRINDNNFNGSIPEFIQNWKQLYRLEIQGSGLKGPIPSSVSLLKNLNQFKISDIDGTNQTFPDLSNSTLLRRLILRNCSISGRIPGYIWGMNNLRVLDLSFNKITGELPNVVPGNLKFIFLTGNLLSGNIPESILPEGSTVDLSYNNFTQPTLEHRACRKKEEFDLNLFRSSSVANNLSGVLPCKTDQKCHRSLRSFYINCGGNNVKENGTTFEGDGEQNGGAATYYSNDRWGFSSTGDFADDNNEQNKRYVASVQSSDISELFINARIAPLSLTYFGYCLQNGNYVVSLYFAEIQFKNDNTYGSLGRRMFDIYIQDKLVERDFDIEAKASGVLKAVTRKYNATVTDNILQIRFNWAGKGTTAIPQAGVYGPLVSAISVVDPDYRPAKKKKIVEIIAGVGSCLIILALGIIGWRYYSRVKRRKENGLVFFNLACQLQQKEKIMELVDPKLGSEYNKEEAERMIRISLLCTNASPSLRPTMSEAVSMLEGKTAIPDSIPEAGSYSQDLRFKAIRDFRGLNRSQTQHSTSAEDLYTIDDESYLRYNVVKDGYKMSETSSSDVQLSTSMPSWTSSSSTSAHDHNNTNTNS</sequence>
<dbReference type="Proteomes" id="UP001163603">
    <property type="component" value="Chromosome 12"/>
</dbReference>
<evidence type="ECO:0000313" key="2">
    <source>
        <dbReference type="Proteomes" id="UP001163603"/>
    </source>
</evidence>
<name>A0ACC0XIJ6_9ROSI</name>
<comment type="caution">
    <text evidence="1">The sequence shown here is derived from an EMBL/GenBank/DDBJ whole genome shotgun (WGS) entry which is preliminary data.</text>
</comment>
<reference evidence="2" key="1">
    <citation type="journal article" date="2023" name="G3 (Bethesda)">
        <title>Genome assembly and association tests identify interacting loci associated with vigor, precocity, and sex in interspecific pistachio rootstocks.</title>
        <authorList>
            <person name="Palmer W."/>
            <person name="Jacygrad E."/>
            <person name="Sagayaradj S."/>
            <person name="Cavanaugh K."/>
            <person name="Han R."/>
            <person name="Bertier L."/>
            <person name="Beede B."/>
            <person name="Kafkas S."/>
            <person name="Golino D."/>
            <person name="Preece J."/>
            <person name="Michelmore R."/>
        </authorList>
    </citation>
    <scope>NUCLEOTIDE SEQUENCE [LARGE SCALE GENOMIC DNA]</scope>
</reference>
<gene>
    <name evidence="1" type="ORF">Pint_10317</name>
</gene>
<keyword evidence="2" id="KW-1185">Reference proteome</keyword>
<accession>A0ACC0XIJ6</accession>
<organism evidence="1 2">
    <name type="scientific">Pistacia integerrima</name>
    <dbReference type="NCBI Taxonomy" id="434235"/>
    <lineage>
        <taxon>Eukaryota</taxon>
        <taxon>Viridiplantae</taxon>
        <taxon>Streptophyta</taxon>
        <taxon>Embryophyta</taxon>
        <taxon>Tracheophyta</taxon>
        <taxon>Spermatophyta</taxon>
        <taxon>Magnoliopsida</taxon>
        <taxon>eudicotyledons</taxon>
        <taxon>Gunneridae</taxon>
        <taxon>Pentapetalae</taxon>
        <taxon>rosids</taxon>
        <taxon>malvids</taxon>
        <taxon>Sapindales</taxon>
        <taxon>Anacardiaceae</taxon>
        <taxon>Pistacia</taxon>
    </lineage>
</organism>
<dbReference type="EMBL" id="CM047747">
    <property type="protein sequence ID" value="KAJ0018228.1"/>
    <property type="molecule type" value="Genomic_DNA"/>
</dbReference>
<proteinExistence type="predicted"/>
<protein>
    <submittedName>
        <fullName evidence="1">Uncharacterized protein</fullName>
    </submittedName>
</protein>